<feature type="compositionally biased region" description="Basic and acidic residues" evidence="2">
    <location>
        <begin position="168"/>
        <end position="183"/>
    </location>
</feature>
<feature type="region of interest" description="Disordered" evidence="2">
    <location>
        <begin position="1"/>
        <end position="111"/>
    </location>
</feature>
<sequence>MASPRKSDRAALARHHHPQSPFARAREPSYEFDLDDSHFPTPSKQNGTRQRPSFRTGTLSGAYRATSRTSMSDDGAGLGLTTSPRQTQDFISARSPSSDMSNPPEERADIYRRIEHDGTLADFVPLDDWDAPLDTRPASRLSRSSPRVRDREFEGRAFSEASFANETSPRRRATDYARDEQRLRRVTGKDSPIFSKAKVGSRAALTADNLQRREEEEQVHVSEEDDGEVGPSLNLPRTWGSRGGRGSEWLRNVSESTSSERQERREEQLPPDNSSNTRLRAEENLSREYSGRSSSGAFERGNLPARSALGERTANLHTQEAPQDKKAEVHSHDRNAPQSEGIHVPNTPIVVFKNSGLNRPSALKRDSQYLLRKLARTESPKLEQMQTPDQPKLFETRIYDKTPRVTGAWIDTPMTERVKEIPQDLTKDIVLPSVPAKEPEAPVQVSEAPRQEQKPSVVVQPPVTEVKPEPRASEEPVTETQPAKRNRASVIRPKLPKSGLQTVIEDVSSGKETLDLGDDTIESLQAIMDDQTELKTEQEEEAAYEQEVLKRLELANANGQDSVDIDRLNDKLHSLVRNINEVKKGLNSLEEHVIRDAAIVSNPSSPKKAGAQTLRSHSSENCEQCVHDDGRVYAAIPLPRLWRWDPITQRRQLTKLGWFTFVSLSWYIIECLMWDLYAHPSISETCNGYCLQADAPEFPFVTVTMLWRWSHLGSLLAPIITICVAFFRLTAQLLGISDGYVDEPPQLSNIVGEIRVNGTPVSFPWLTSPGQTVVPSQSSATQQPVWTPRNEVPQNEAPILWADDRVSMDEDEYL</sequence>
<keyword evidence="4" id="KW-1185">Reference proteome</keyword>
<protein>
    <submittedName>
        <fullName evidence="3">Uncharacterized protein</fullName>
    </submittedName>
</protein>
<evidence type="ECO:0000313" key="4">
    <source>
        <dbReference type="Proteomes" id="UP000042958"/>
    </source>
</evidence>
<dbReference type="Proteomes" id="UP000042958">
    <property type="component" value="Unassembled WGS sequence"/>
</dbReference>
<feature type="region of interest" description="Disordered" evidence="2">
    <location>
        <begin position="123"/>
        <end position="303"/>
    </location>
</feature>
<feature type="compositionally biased region" description="Low complexity" evidence="2">
    <location>
        <begin position="136"/>
        <end position="145"/>
    </location>
</feature>
<feature type="coiled-coil region" evidence="1">
    <location>
        <begin position="521"/>
        <end position="592"/>
    </location>
</feature>
<name>A0A0F7TLT7_PENBI</name>
<proteinExistence type="predicted"/>
<dbReference type="STRING" id="104259.A0A0F7TLT7"/>
<evidence type="ECO:0000313" key="3">
    <source>
        <dbReference type="EMBL" id="CEJ56410.1"/>
    </source>
</evidence>
<feature type="compositionally biased region" description="Basic and acidic residues" evidence="2">
    <location>
        <begin position="279"/>
        <end position="290"/>
    </location>
</feature>
<feature type="compositionally biased region" description="Basic and acidic residues" evidence="2">
    <location>
        <begin position="258"/>
        <end position="268"/>
    </location>
</feature>
<feature type="compositionally biased region" description="Basic and acidic residues" evidence="2">
    <location>
        <begin position="322"/>
        <end position="335"/>
    </location>
</feature>
<feature type="region of interest" description="Disordered" evidence="2">
    <location>
        <begin position="317"/>
        <end position="346"/>
    </location>
</feature>
<feature type="compositionally biased region" description="Basic and acidic residues" evidence="2">
    <location>
        <begin position="210"/>
        <end position="222"/>
    </location>
</feature>
<reference evidence="4" key="1">
    <citation type="journal article" date="2015" name="Genome Announc.">
        <title>Draft genome sequence of the fungus Penicillium brasilianum MG11.</title>
        <authorList>
            <person name="Horn F."/>
            <person name="Linde J."/>
            <person name="Mattern D.J."/>
            <person name="Walther G."/>
            <person name="Guthke R."/>
            <person name="Brakhage A.A."/>
            <person name="Valiante V."/>
        </authorList>
    </citation>
    <scope>NUCLEOTIDE SEQUENCE [LARGE SCALE GENOMIC DNA]</scope>
    <source>
        <strain evidence="4">MG11</strain>
    </source>
</reference>
<dbReference type="AlphaFoldDB" id="A0A0F7TLT7"/>
<feature type="compositionally biased region" description="Basic and acidic residues" evidence="2">
    <location>
        <begin position="1"/>
        <end position="11"/>
    </location>
</feature>
<feature type="region of interest" description="Disordered" evidence="2">
    <location>
        <begin position="431"/>
        <end position="494"/>
    </location>
</feature>
<dbReference type="EMBL" id="CDHK01000002">
    <property type="protein sequence ID" value="CEJ56410.1"/>
    <property type="molecule type" value="Genomic_DNA"/>
</dbReference>
<feature type="compositionally biased region" description="Polar residues" evidence="2">
    <location>
        <begin position="80"/>
        <end position="101"/>
    </location>
</feature>
<keyword evidence="1" id="KW-0175">Coiled coil</keyword>
<accession>A0A0F7TLT7</accession>
<feature type="compositionally biased region" description="Basic and acidic residues" evidence="2">
    <location>
        <begin position="147"/>
        <end position="157"/>
    </location>
</feature>
<organism evidence="3 4">
    <name type="scientific">Penicillium brasilianum</name>
    <dbReference type="NCBI Taxonomy" id="104259"/>
    <lineage>
        <taxon>Eukaryota</taxon>
        <taxon>Fungi</taxon>
        <taxon>Dikarya</taxon>
        <taxon>Ascomycota</taxon>
        <taxon>Pezizomycotina</taxon>
        <taxon>Eurotiomycetes</taxon>
        <taxon>Eurotiomycetidae</taxon>
        <taxon>Eurotiales</taxon>
        <taxon>Aspergillaceae</taxon>
        <taxon>Penicillium</taxon>
    </lineage>
</organism>
<gene>
    <name evidence="3" type="ORF">PMG11_02618</name>
</gene>
<feature type="compositionally biased region" description="Polar residues" evidence="2">
    <location>
        <begin position="40"/>
        <end position="59"/>
    </location>
</feature>
<evidence type="ECO:0000256" key="2">
    <source>
        <dbReference type="SAM" id="MobiDB-lite"/>
    </source>
</evidence>
<evidence type="ECO:0000256" key="1">
    <source>
        <dbReference type="SAM" id="Coils"/>
    </source>
</evidence>
<dbReference type="OrthoDB" id="3439035at2759"/>